<gene>
    <name evidence="1" type="ORF">SAMEA3545359_02015</name>
</gene>
<accession>A0A1C6JAM3</accession>
<proteinExistence type="predicted"/>
<protein>
    <submittedName>
        <fullName evidence="1">Uncharacterized protein</fullName>
    </submittedName>
</protein>
<evidence type="ECO:0000313" key="1">
    <source>
        <dbReference type="EMBL" id="SCJ78705.1"/>
    </source>
</evidence>
<sequence length="55" mass="6146">MEEKTCRIPVQATYEIQDGQAVLVSAQYEDIPADLIARFLIEKCGRDAIFKGVSD</sequence>
<reference evidence="1" key="1">
    <citation type="submission" date="2015-09" db="EMBL/GenBank/DDBJ databases">
        <authorList>
            <consortium name="Pathogen Informatics"/>
        </authorList>
    </citation>
    <scope>NUCLEOTIDE SEQUENCE</scope>
    <source>
        <strain evidence="1">2789STDY5834896</strain>
    </source>
</reference>
<name>A0A1C6JAM3_9FIRM</name>
<organism evidence="1">
    <name type="scientific">uncultured Anaerotruncus sp</name>
    <dbReference type="NCBI Taxonomy" id="905011"/>
    <lineage>
        <taxon>Bacteria</taxon>
        <taxon>Bacillati</taxon>
        <taxon>Bacillota</taxon>
        <taxon>Clostridia</taxon>
        <taxon>Eubacteriales</taxon>
        <taxon>Oscillospiraceae</taxon>
        <taxon>Anaerotruncus</taxon>
        <taxon>environmental samples</taxon>
    </lineage>
</organism>
<dbReference type="EMBL" id="FMHG01000001">
    <property type="protein sequence ID" value="SCJ78705.1"/>
    <property type="molecule type" value="Genomic_DNA"/>
</dbReference>
<dbReference type="AlphaFoldDB" id="A0A1C6JAM3"/>